<feature type="domain" description="ABC transmembrane type-1" evidence="8">
    <location>
        <begin position="85"/>
        <end position="298"/>
    </location>
</feature>
<dbReference type="PANTHER" id="PTHR30193">
    <property type="entry name" value="ABC TRANSPORTER PERMEASE PROTEIN"/>
    <property type="match status" value="1"/>
</dbReference>
<dbReference type="InterPro" id="IPR051393">
    <property type="entry name" value="ABC_transporter_permease"/>
</dbReference>
<dbReference type="InterPro" id="IPR035906">
    <property type="entry name" value="MetI-like_sf"/>
</dbReference>
<evidence type="ECO:0000256" key="5">
    <source>
        <dbReference type="ARBA" id="ARBA00022989"/>
    </source>
</evidence>
<dbReference type="InterPro" id="IPR000515">
    <property type="entry name" value="MetI-like"/>
</dbReference>
<keyword evidence="3" id="KW-1003">Cell membrane</keyword>
<comment type="caution">
    <text evidence="9">The sequence shown here is derived from an EMBL/GenBank/DDBJ whole genome shotgun (WGS) entry which is preliminary data.</text>
</comment>
<dbReference type="GO" id="GO:0005886">
    <property type="term" value="C:plasma membrane"/>
    <property type="evidence" value="ECO:0007669"/>
    <property type="project" value="UniProtKB-SubCell"/>
</dbReference>
<dbReference type="Pfam" id="PF00528">
    <property type="entry name" value="BPD_transp_1"/>
    <property type="match status" value="1"/>
</dbReference>
<evidence type="ECO:0000313" key="9">
    <source>
        <dbReference type="EMBL" id="PID55619.1"/>
    </source>
</evidence>
<keyword evidence="4 7" id="KW-0812">Transmembrane</keyword>
<feature type="transmembrane region" description="Helical" evidence="7">
    <location>
        <begin position="130"/>
        <end position="152"/>
    </location>
</feature>
<evidence type="ECO:0000256" key="2">
    <source>
        <dbReference type="ARBA" id="ARBA00022448"/>
    </source>
</evidence>
<evidence type="ECO:0000256" key="1">
    <source>
        <dbReference type="ARBA" id="ARBA00004651"/>
    </source>
</evidence>
<evidence type="ECO:0000256" key="3">
    <source>
        <dbReference type="ARBA" id="ARBA00022475"/>
    </source>
</evidence>
<comment type="similarity">
    <text evidence="7">Belongs to the binding-protein-dependent transport system permease family.</text>
</comment>
<dbReference type="Proteomes" id="UP000229740">
    <property type="component" value="Unassembled WGS sequence"/>
</dbReference>
<dbReference type="GO" id="GO:0055085">
    <property type="term" value="P:transmembrane transport"/>
    <property type="evidence" value="ECO:0007669"/>
    <property type="project" value="InterPro"/>
</dbReference>
<organism evidence="9 10">
    <name type="scientific">candidate division KSB3 bacterium</name>
    <dbReference type="NCBI Taxonomy" id="2044937"/>
    <lineage>
        <taxon>Bacteria</taxon>
        <taxon>candidate division KSB3</taxon>
    </lineage>
</organism>
<keyword evidence="2 7" id="KW-0813">Transport</keyword>
<proteinExistence type="inferred from homology"/>
<evidence type="ECO:0000256" key="4">
    <source>
        <dbReference type="ARBA" id="ARBA00022692"/>
    </source>
</evidence>
<feature type="transmembrane region" description="Helical" evidence="7">
    <location>
        <begin position="81"/>
        <end position="110"/>
    </location>
</feature>
<name>A0A2G6E0J5_9BACT</name>
<dbReference type="CDD" id="cd06261">
    <property type="entry name" value="TM_PBP2"/>
    <property type="match status" value="1"/>
</dbReference>
<dbReference type="Gene3D" id="1.10.3720.10">
    <property type="entry name" value="MetI-like"/>
    <property type="match status" value="1"/>
</dbReference>
<evidence type="ECO:0000313" key="10">
    <source>
        <dbReference type="Proteomes" id="UP000229740"/>
    </source>
</evidence>
<gene>
    <name evidence="9" type="ORF">CSB45_15165</name>
</gene>
<feature type="transmembrane region" description="Helical" evidence="7">
    <location>
        <begin position="215"/>
        <end position="237"/>
    </location>
</feature>
<evidence type="ECO:0000256" key="6">
    <source>
        <dbReference type="ARBA" id="ARBA00023136"/>
    </source>
</evidence>
<protein>
    <submittedName>
        <fullName evidence="9">Sugar ABC transporter permease</fullName>
    </submittedName>
</protein>
<dbReference type="SUPFAM" id="SSF161098">
    <property type="entry name" value="MetI-like"/>
    <property type="match status" value="1"/>
</dbReference>
<feature type="transmembrane region" description="Helical" evidence="7">
    <location>
        <begin position="279"/>
        <end position="300"/>
    </location>
</feature>
<feature type="transmembrane region" description="Helical" evidence="7">
    <location>
        <begin position="21"/>
        <end position="40"/>
    </location>
</feature>
<dbReference type="PROSITE" id="PS50928">
    <property type="entry name" value="ABC_TM1"/>
    <property type="match status" value="1"/>
</dbReference>
<evidence type="ECO:0000256" key="7">
    <source>
        <dbReference type="RuleBase" id="RU363032"/>
    </source>
</evidence>
<evidence type="ECO:0000259" key="8">
    <source>
        <dbReference type="PROSITE" id="PS50928"/>
    </source>
</evidence>
<accession>A0A2G6E0J5</accession>
<reference evidence="9 10" key="1">
    <citation type="submission" date="2017-10" db="EMBL/GenBank/DDBJ databases">
        <title>Novel microbial diversity and functional potential in the marine mammal oral microbiome.</title>
        <authorList>
            <person name="Dudek N.K."/>
            <person name="Sun C.L."/>
            <person name="Burstein D."/>
            <person name="Kantor R.S."/>
            <person name="Aliaga Goltsman D.S."/>
            <person name="Bik E.M."/>
            <person name="Thomas B.C."/>
            <person name="Banfield J.F."/>
            <person name="Relman D.A."/>
        </authorList>
    </citation>
    <scope>NUCLEOTIDE SEQUENCE [LARGE SCALE GENOMIC DNA]</scope>
    <source>
        <strain evidence="9">DOLZORAL124_49_17</strain>
    </source>
</reference>
<sequence>MKLRKNNLMKQFSSSRRNEILLLYVLMLPGLIYFILFRIIPLLGTFVAFKDVAPFQGLEAMITAPWVGFKHFQKFISSHFFWNILGNTFILAGLRMLFEFGLPIVLALSINEVMNVYFKKTVQTISYMPYFISNVVLAGMVFNLLSLHGGLVPEIVRFFGGQPEYYIGKASTFRTVLVTAIVWKNIGWGSIIYLAALSGIDPQLYEAAELDGASLWHRTIHITLPGISFAIAIMFLLRISVVLNQGYEETLLLYSPPVYKVADIIDTYVFRIGLQQLNYSFAAAVGLFKSFLALGLVWGANWTTKKLGQESLYS</sequence>
<comment type="subcellular location">
    <subcellularLocation>
        <location evidence="1 7">Cell membrane</location>
        <topology evidence="1 7">Multi-pass membrane protein</topology>
    </subcellularLocation>
</comment>
<keyword evidence="6 7" id="KW-0472">Membrane</keyword>
<dbReference type="AlphaFoldDB" id="A0A2G6E0J5"/>
<keyword evidence="5 7" id="KW-1133">Transmembrane helix</keyword>
<dbReference type="EMBL" id="PDPS01000055">
    <property type="protein sequence ID" value="PID55619.1"/>
    <property type="molecule type" value="Genomic_DNA"/>
</dbReference>
<dbReference type="PANTHER" id="PTHR30193:SF44">
    <property type="entry name" value="LACTOSE TRANSPORT SYSTEM PERMEASE PROTEIN LACF"/>
    <property type="match status" value="1"/>
</dbReference>